<feature type="compositionally biased region" description="Pro residues" evidence="1">
    <location>
        <begin position="422"/>
        <end position="441"/>
    </location>
</feature>
<name>G4YW05_PHYSP</name>
<evidence type="ECO:0000313" key="3">
    <source>
        <dbReference type="Proteomes" id="UP000002640"/>
    </source>
</evidence>
<protein>
    <submittedName>
        <fullName evidence="2">Uncharacterized protein</fullName>
    </submittedName>
</protein>
<keyword evidence="3" id="KW-1185">Reference proteome</keyword>
<feature type="compositionally biased region" description="Basic residues" evidence="1">
    <location>
        <begin position="323"/>
        <end position="338"/>
    </location>
</feature>
<reference evidence="2 3" key="1">
    <citation type="journal article" date="2006" name="Science">
        <title>Phytophthora genome sequences uncover evolutionary origins and mechanisms of pathogenesis.</title>
        <authorList>
            <person name="Tyler B.M."/>
            <person name="Tripathy S."/>
            <person name="Zhang X."/>
            <person name="Dehal P."/>
            <person name="Jiang R.H."/>
            <person name="Aerts A."/>
            <person name="Arredondo F.D."/>
            <person name="Baxter L."/>
            <person name="Bensasson D."/>
            <person name="Beynon J.L."/>
            <person name="Chapman J."/>
            <person name="Damasceno C.M."/>
            <person name="Dorrance A.E."/>
            <person name="Dou D."/>
            <person name="Dickerman A.W."/>
            <person name="Dubchak I.L."/>
            <person name="Garbelotto M."/>
            <person name="Gijzen M."/>
            <person name="Gordon S.G."/>
            <person name="Govers F."/>
            <person name="Grunwald N.J."/>
            <person name="Huang W."/>
            <person name="Ivors K.L."/>
            <person name="Jones R.W."/>
            <person name="Kamoun S."/>
            <person name="Krampis K."/>
            <person name="Lamour K.H."/>
            <person name="Lee M.K."/>
            <person name="McDonald W.H."/>
            <person name="Medina M."/>
            <person name="Meijer H.J."/>
            <person name="Nordberg E.K."/>
            <person name="Maclean D.J."/>
            <person name="Ospina-Giraldo M.D."/>
            <person name="Morris P.F."/>
            <person name="Phuntumart V."/>
            <person name="Putnam N.H."/>
            <person name="Rash S."/>
            <person name="Rose J.K."/>
            <person name="Sakihama Y."/>
            <person name="Salamov A.A."/>
            <person name="Savidor A."/>
            <person name="Scheuring C.F."/>
            <person name="Smith B.M."/>
            <person name="Sobral B.W."/>
            <person name="Terry A."/>
            <person name="Torto-Alalibo T.A."/>
            <person name="Win J."/>
            <person name="Xu Z."/>
            <person name="Zhang H."/>
            <person name="Grigoriev I.V."/>
            <person name="Rokhsar D.S."/>
            <person name="Boore J.L."/>
        </authorList>
    </citation>
    <scope>NUCLEOTIDE SEQUENCE [LARGE SCALE GENOMIC DNA]</scope>
    <source>
        <strain evidence="2 3">P6497</strain>
    </source>
</reference>
<sequence length="512" mass="58022">MGHEERHEYVNKLRKEQGLTPMPSRKKVVVPDKFKLPEGIDVEKFLSMNPGRQRMEYLARFIRQHKIDLKSSRVVKPGVPVGRKPEPRSHPRCGCSSSEACACCSRCVELHCICGLAVRQRRALCQESRACSCILFDPTARCKLCRGCRQPQGFSHCRCVLHQKLLWTKRHPELEVELTEEEEKVACNCFVLANRHGGATVTKEKEEKALEEIERVRRIKRATGFPSSDNIFRTKKISTFLGDEGLEDEWDDGVDDGPGTEILPPRTESVVPRTMVRRMFNPVFHPASYHPLHHDLEKWIRSAIVIPFFTATGAIRKGPSTSSKKRNGKAKRRTRKKKSDIVEAPVAASPPSIRLSVKANPVHGSPAYKLQYATTLEGGQCIKASVGGLDSKAKANATLTQLAKTLEHHYKRSKGLLKRPHPPPPVPGPPPAPRPLPPLDPNNPYDDMYPYVHEHFNRYLQQRWKASIAEYMSWKVAMAQGLEWVPERKQKRKRKSEESLQEESSNKNGRVG</sequence>
<evidence type="ECO:0000313" key="2">
    <source>
        <dbReference type="EMBL" id="EGZ23759.1"/>
    </source>
</evidence>
<dbReference type="RefSeq" id="XP_009519047.1">
    <property type="nucleotide sequence ID" value="XM_009520752.1"/>
</dbReference>
<dbReference type="KEGG" id="psoj:PHYSODRAFT_478970"/>
<organism evidence="2 3">
    <name type="scientific">Phytophthora sojae (strain P6497)</name>
    <name type="common">Soybean stem and root rot agent</name>
    <name type="synonym">Phytophthora megasperma f. sp. glycines</name>
    <dbReference type="NCBI Taxonomy" id="1094619"/>
    <lineage>
        <taxon>Eukaryota</taxon>
        <taxon>Sar</taxon>
        <taxon>Stramenopiles</taxon>
        <taxon>Oomycota</taxon>
        <taxon>Peronosporomycetes</taxon>
        <taxon>Peronosporales</taxon>
        <taxon>Peronosporaceae</taxon>
        <taxon>Phytophthora</taxon>
    </lineage>
</organism>
<feature type="region of interest" description="Disordered" evidence="1">
    <location>
        <begin position="316"/>
        <end position="347"/>
    </location>
</feature>
<gene>
    <name evidence="2" type="ORF">PHYSODRAFT_478970</name>
</gene>
<feature type="compositionally biased region" description="Basic residues" evidence="1">
    <location>
        <begin position="411"/>
        <end position="421"/>
    </location>
</feature>
<dbReference type="Proteomes" id="UP000002640">
    <property type="component" value="Unassembled WGS sequence"/>
</dbReference>
<feature type="region of interest" description="Disordered" evidence="1">
    <location>
        <begin position="411"/>
        <end position="442"/>
    </location>
</feature>
<dbReference type="EMBL" id="JH159152">
    <property type="protein sequence ID" value="EGZ23759.1"/>
    <property type="molecule type" value="Genomic_DNA"/>
</dbReference>
<dbReference type="AlphaFoldDB" id="G4YW05"/>
<dbReference type="GeneID" id="20655069"/>
<proteinExistence type="predicted"/>
<feature type="compositionally biased region" description="Polar residues" evidence="1">
    <location>
        <begin position="502"/>
        <end position="512"/>
    </location>
</feature>
<feature type="region of interest" description="Disordered" evidence="1">
    <location>
        <begin position="484"/>
        <end position="512"/>
    </location>
</feature>
<dbReference type="InParanoid" id="G4YW05"/>
<accession>G4YW05</accession>
<evidence type="ECO:0000256" key="1">
    <source>
        <dbReference type="SAM" id="MobiDB-lite"/>
    </source>
</evidence>